<feature type="transmembrane region" description="Helical" evidence="2">
    <location>
        <begin position="51"/>
        <end position="68"/>
    </location>
</feature>
<reference evidence="4" key="1">
    <citation type="journal article" date="2019" name="Int. J. Syst. Evol. Microbiol.">
        <title>The Global Catalogue of Microorganisms (GCM) 10K type strain sequencing project: providing services to taxonomists for standard genome sequencing and annotation.</title>
        <authorList>
            <consortium name="The Broad Institute Genomics Platform"/>
            <consortium name="The Broad Institute Genome Sequencing Center for Infectious Disease"/>
            <person name="Wu L."/>
            <person name="Ma J."/>
        </authorList>
    </citation>
    <scope>NUCLEOTIDE SEQUENCE [LARGE SCALE GENOMIC DNA]</scope>
    <source>
        <strain evidence="4">NBRC 108565</strain>
    </source>
</reference>
<feature type="compositionally biased region" description="Basic and acidic residues" evidence="1">
    <location>
        <begin position="151"/>
        <end position="172"/>
    </location>
</feature>
<proteinExistence type="predicted"/>
<evidence type="ECO:0000313" key="4">
    <source>
        <dbReference type="Proteomes" id="UP001321475"/>
    </source>
</evidence>
<evidence type="ECO:0000256" key="1">
    <source>
        <dbReference type="SAM" id="MobiDB-lite"/>
    </source>
</evidence>
<organism evidence="3 4">
    <name type="scientific">Paraoerskovia sediminicola</name>
    <dbReference type="NCBI Taxonomy" id="1138587"/>
    <lineage>
        <taxon>Bacteria</taxon>
        <taxon>Bacillati</taxon>
        <taxon>Actinomycetota</taxon>
        <taxon>Actinomycetes</taxon>
        <taxon>Micrococcales</taxon>
        <taxon>Cellulomonadaceae</taxon>
        <taxon>Paraoerskovia</taxon>
    </lineage>
</organism>
<feature type="transmembrane region" description="Helical" evidence="2">
    <location>
        <begin position="80"/>
        <end position="98"/>
    </location>
</feature>
<keyword evidence="2" id="KW-0472">Membrane</keyword>
<dbReference type="Proteomes" id="UP001321475">
    <property type="component" value="Chromosome"/>
</dbReference>
<feature type="region of interest" description="Disordered" evidence="1">
    <location>
        <begin position="151"/>
        <end position="179"/>
    </location>
</feature>
<feature type="region of interest" description="Disordered" evidence="1">
    <location>
        <begin position="231"/>
        <end position="259"/>
    </location>
</feature>
<keyword evidence="2" id="KW-1133">Transmembrane helix</keyword>
<protein>
    <submittedName>
        <fullName evidence="3">Uncharacterized protein</fullName>
    </submittedName>
</protein>
<accession>A0ABN6X9S7</accession>
<evidence type="ECO:0000256" key="2">
    <source>
        <dbReference type="SAM" id="Phobius"/>
    </source>
</evidence>
<keyword evidence="4" id="KW-1185">Reference proteome</keyword>
<dbReference type="EMBL" id="AP027729">
    <property type="protein sequence ID" value="BDZ40893.1"/>
    <property type="molecule type" value="Genomic_DNA"/>
</dbReference>
<evidence type="ECO:0000313" key="3">
    <source>
        <dbReference type="EMBL" id="BDZ40893.1"/>
    </source>
</evidence>
<keyword evidence="2" id="KW-0812">Transmembrane</keyword>
<gene>
    <name evidence="3" type="ORF">GCM10025865_01920</name>
</gene>
<sequence>MTTGAPGPDRTSRGRGLPSTVLLEVVESPEAVEAPIGDLPPAPRRSAVRRLAWLVPFVPAVALIAWQQVAQWQGWGLPRWTAWATMVAVAATAAAALLEHLAQRRESAEARGRAALLADPVRTTGSVEVAARDSATLTYTRADDPVRARTARVDQVLDRSGRDAADRARGGADDDAAAPVAEDYVEDHVEDTHPRPGRHEPVAVWYATAPSGTDVVLARYERRWADEVLASLSDDAASPPGGLAPGEGTEGSADAEPTD</sequence>
<name>A0ABN6X9S7_9CELL</name>
<dbReference type="RefSeq" id="WP_286218209.1">
    <property type="nucleotide sequence ID" value="NZ_AP027729.1"/>
</dbReference>